<proteinExistence type="predicted"/>
<evidence type="ECO:0000313" key="1">
    <source>
        <dbReference type="EMBL" id="KII68818.1"/>
    </source>
</evidence>
<organism evidence="1 2">
    <name type="scientific">Thelohanellus kitauei</name>
    <name type="common">Myxosporean</name>
    <dbReference type="NCBI Taxonomy" id="669202"/>
    <lineage>
        <taxon>Eukaryota</taxon>
        <taxon>Metazoa</taxon>
        <taxon>Cnidaria</taxon>
        <taxon>Myxozoa</taxon>
        <taxon>Myxosporea</taxon>
        <taxon>Bivalvulida</taxon>
        <taxon>Platysporina</taxon>
        <taxon>Myxobolidae</taxon>
        <taxon>Thelohanellus</taxon>
    </lineage>
</organism>
<gene>
    <name evidence="1" type="ORF">RF11_08091</name>
</gene>
<accession>A0A0C2JHN5</accession>
<protein>
    <submittedName>
        <fullName evidence="1">Uncharacterized protein</fullName>
    </submittedName>
</protein>
<name>A0A0C2JHN5_THEKT</name>
<comment type="caution">
    <text evidence="1">The sequence shown here is derived from an EMBL/GenBank/DDBJ whole genome shotgun (WGS) entry which is preliminary data.</text>
</comment>
<dbReference type="AlphaFoldDB" id="A0A0C2JHN5"/>
<dbReference type="EMBL" id="JWZT01002706">
    <property type="protein sequence ID" value="KII68818.1"/>
    <property type="molecule type" value="Genomic_DNA"/>
</dbReference>
<sequence>MWKNAYDFVPIKARSSYIELLQPLSWVNSIVVGDSAVSGAPEDVSNTLSLMSTKPDFGPYFRISSNSFELPTKTALKPELLQLQGSKDQCGHPSTSEESRRVSMYPEGKRAFKILSGACDLVWLARASGLFTLAALRMTLLKSLLLRDWPSPGE</sequence>
<dbReference type="Proteomes" id="UP000031668">
    <property type="component" value="Unassembled WGS sequence"/>
</dbReference>
<reference evidence="1 2" key="1">
    <citation type="journal article" date="2014" name="Genome Biol. Evol.">
        <title>The genome of the myxosporean Thelohanellus kitauei shows adaptations to nutrient acquisition within its fish host.</title>
        <authorList>
            <person name="Yang Y."/>
            <person name="Xiong J."/>
            <person name="Zhou Z."/>
            <person name="Huo F."/>
            <person name="Miao W."/>
            <person name="Ran C."/>
            <person name="Liu Y."/>
            <person name="Zhang J."/>
            <person name="Feng J."/>
            <person name="Wang M."/>
            <person name="Wang M."/>
            <person name="Wang L."/>
            <person name="Yao B."/>
        </authorList>
    </citation>
    <scope>NUCLEOTIDE SEQUENCE [LARGE SCALE GENOMIC DNA]</scope>
    <source>
        <strain evidence="1">Wuqing</strain>
    </source>
</reference>
<evidence type="ECO:0000313" key="2">
    <source>
        <dbReference type="Proteomes" id="UP000031668"/>
    </source>
</evidence>
<keyword evidence="2" id="KW-1185">Reference proteome</keyword>